<evidence type="ECO:0000256" key="7">
    <source>
        <dbReference type="ARBA" id="ARBA00022777"/>
    </source>
</evidence>
<dbReference type="PANTHER" id="PTHR45436">
    <property type="entry name" value="SENSOR HISTIDINE KINASE YKOH"/>
    <property type="match status" value="1"/>
</dbReference>
<evidence type="ECO:0000256" key="4">
    <source>
        <dbReference type="ARBA" id="ARBA00022553"/>
    </source>
</evidence>
<dbReference type="SMART" id="SM00304">
    <property type="entry name" value="HAMP"/>
    <property type="match status" value="1"/>
</dbReference>
<evidence type="ECO:0000256" key="1">
    <source>
        <dbReference type="ARBA" id="ARBA00000085"/>
    </source>
</evidence>
<feature type="transmembrane region" description="Helical" evidence="11">
    <location>
        <begin position="16"/>
        <end position="40"/>
    </location>
</feature>
<protein>
    <recommendedName>
        <fullName evidence="3">histidine kinase</fullName>
        <ecNumber evidence="3">2.7.13.3</ecNumber>
    </recommendedName>
</protein>
<dbReference type="Pfam" id="PF08376">
    <property type="entry name" value="NIT"/>
    <property type="match status" value="1"/>
</dbReference>
<dbReference type="InterPro" id="IPR003594">
    <property type="entry name" value="HATPase_dom"/>
</dbReference>
<organism evidence="14 15">
    <name type="scientific">Amycolatopsis magusensis</name>
    <dbReference type="NCBI Taxonomy" id="882444"/>
    <lineage>
        <taxon>Bacteria</taxon>
        <taxon>Bacillati</taxon>
        <taxon>Actinomycetota</taxon>
        <taxon>Actinomycetes</taxon>
        <taxon>Pseudonocardiales</taxon>
        <taxon>Pseudonocardiaceae</taxon>
        <taxon>Amycolatopsis</taxon>
    </lineage>
</organism>
<evidence type="ECO:0000256" key="9">
    <source>
        <dbReference type="ARBA" id="ARBA00023012"/>
    </source>
</evidence>
<name>A0ABS4Q5J4_9PSEU</name>
<evidence type="ECO:0000313" key="14">
    <source>
        <dbReference type="EMBL" id="MBP2186944.1"/>
    </source>
</evidence>
<evidence type="ECO:0000259" key="12">
    <source>
        <dbReference type="SMART" id="SM00304"/>
    </source>
</evidence>
<evidence type="ECO:0000256" key="10">
    <source>
        <dbReference type="SAM" id="MobiDB-lite"/>
    </source>
</evidence>
<feature type="compositionally biased region" description="Pro residues" evidence="10">
    <location>
        <begin position="663"/>
        <end position="675"/>
    </location>
</feature>
<keyword evidence="15" id="KW-1185">Reference proteome</keyword>
<keyword evidence="7 14" id="KW-0418">Kinase</keyword>
<feature type="transmembrane region" description="Helical" evidence="11">
    <location>
        <begin position="309"/>
        <end position="331"/>
    </location>
</feature>
<comment type="subcellular location">
    <subcellularLocation>
        <location evidence="2">Membrane</location>
    </subcellularLocation>
</comment>
<feature type="domain" description="Histidine kinase/HSP90-like ATPase" evidence="13">
    <location>
        <begin position="519"/>
        <end position="629"/>
    </location>
</feature>
<feature type="compositionally biased region" description="Basic and acidic residues" evidence="10">
    <location>
        <begin position="701"/>
        <end position="710"/>
    </location>
</feature>
<dbReference type="InterPro" id="IPR003660">
    <property type="entry name" value="HAMP_dom"/>
</dbReference>
<keyword evidence="5" id="KW-0808">Transferase</keyword>
<dbReference type="PANTHER" id="PTHR45436:SF5">
    <property type="entry name" value="SENSOR HISTIDINE KINASE TRCS"/>
    <property type="match status" value="1"/>
</dbReference>
<proteinExistence type="predicted"/>
<keyword evidence="6 11" id="KW-0812">Transmembrane</keyword>
<feature type="compositionally biased region" description="Basic and acidic residues" evidence="10">
    <location>
        <begin position="644"/>
        <end position="658"/>
    </location>
</feature>
<dbReference type="RefSeq" id="WP_209670354.1">
    <property type="nucleotide sequence ID" value="NZ_JAGGMS010000001.1"/>
</dbReference>
<dbReference type="Proteomes" id="UP000741013">
    <property type="component" value="Unassembled WGS sequence"/>
</dbReference>
<keyword evidence="4" id="KW-0597">Phosphoprotein</keyword>
<dbReference type="Gene3D" id="6.10.340.10">
    <property type="match status" value="1"/>
</dbReference>
<dbReference type="Gene3D" id="3.30.565.10">
    <property type="entry name" value="Histidine kinase-like ATPase, C-terminal domain"/>
    <property type="match status" value="1"/>
</dbReference>
<dbReference type="GO" id="GO:0016301">
    <property type="term" value="F:kinase activity"/>
    <property type="evidence" value="ECO:0007669"/>
    <property type="project" value="UniProtKB-KW"/>
</dbReference>
<sequence>MKKHPTRRTSSIRSRVLAIALVPSIALLAVGIALSGYLVYDAVKVRDKANQVRDIERPAVLFFANFQEERRLSLKELASPGSERAALGPQRAKVDVAAQEVVSRLQAMSGDAAPDVQKNIVGAATQLGRLPQFRQQIDNGQPPLGEAYAYYNGIIDLFTDGLNGLAQDAPDAEVAFLRVIAVPLFSSADRMQRGDALAAAGVAGGGLTEADFRTYVGEIGAYRVDLNAAVTRMPADVRAKYDQLVASPAWNTVTTVENAFLRGNQTVLPVPEQEWRTAARDVGSALMGLFIQQSGQATTLAIDKGEETLITSIIAAAAALLVAIAVFFFALRLSNRLIGRLARLREETLDMADTRLPELVDRVRAGEAVDLDNDVRFLDHGSDEIGQVAAAFNRAQQTAIAAAVDEAKTREGTKTVFLNIAHRSQVIVHRQLKVLDQAERKQEDPDQLDTLFQLDHLSTRARRNAENLIILGGGQPGRQWRKPVSLAAVVRGASAETEDFTRVGVAKLPAVAINGPVVGDMVHLLAELIDNATSFSPPESRVEIRGNVVGRGVVIEVEDQGLGIEPDHLVELNEMLADPPDFGIMALSDEPRLGLFVVARLAVRHGIAVTLRESAYGGTRAIVLVRSELLGTLDEPEPEEDDVDVPRQQERRPLRRPDQSGPPSLPPMPKLPQPPERPRVPEATPPWPTESQANGKLPEPPPREREDLFRPRHQLLPPEQPPAENGNRPPEIRRPAESRAPEARPPADVRPQQPRRPAAPGPAAPGRPPLPQRRRQQNLVPQLRNDAPAEIDEQEWEEPADGAEQARDRLAAFQQGTRRAREQELGRHDRYGERT</sequence>
<reference evidence="14 15" key="1">
    <citation type="submission" date="2021-03" db="EMBL/GenBank/DDBJ databases">
        <title>Sequencing the genomes of 1000 actinobacteria strains.</title>
        <authorList>
            <person name="Klenk H.-P."/>
        </authorList>
    </citation>
    <scope>NUCLEOTIDE SEQUENCE [LARGE SCALE GENOMIC DNA]</scope>
    <source>
        <strain evidence="14 15">DSM 45510</strain>
    </source>
</reference>
<dbReference type="SUPFAM" id="SSF55874">
    <property type="entry name" value="ATPase domain of HSP90 chaperone/DNA topoisomerase II/histidine kinase"/>
    <property type="match status" value="1"/>
</dbReference>
<feature type="region of interest" description="Disordered" evidence="10">
    <location>
        <begin position="633"/>
        <end position="835"/>
    </location>
</feature>
<evidence type="ECO:0000256" key="3">
    <source>
        <dbReference type="ARBA" id="ARBA00012438"/>
    </source>
</evidence>
<evidence type="ECO:0000256" key="2">
    <source>
        <dbReference type="ARBA" id="ARBA00004370"/>
    </source>
</evidence>
<dbReference type="InterPro" id="IPR036890">
    <property type="entry name" value="HATPase_C_sf"/>
</dbReference>
<evidence type="ECO:0000259" key="13">
    <source>
        <dbReference type="SMART" id="SM00387"/>
    </source>
</evidence>
<gene>
    <name evidence="14" type="ORF">JOM49_008470</name>
</gene>
<keyword evidence="11" id="KW-0472">Membrane</keyword>
<feature type="compositionally biased region" description="Basic and acidic residues" evidence="10">
    <location>
        <begin position="730"/>
        <end position="747"/>
    </location>
</feature>
<dbReference type="Pfam" id="PF02518">
    <property type="entry name" value="HATPase_c"/>
    <property type="match status" value="1"/>
</dbReference>
<evidence type="ECO:0000256" key="11">
    <source>
        <dbReference type="SAM" id="Phobius"/>
    </source>
</evidence>
<feature type="compositionally biased region" description="Acidic residues" evidence="10">
    <location>
        <begin position="789"/>
        <end position="801"/>
    </location>
</feature>
<feature type="domain" description="HAMP" evidence="12">
    <location>
        <begin position="335"/>
        <end position="404"/>
    </location>
</feature>
<dbReference type="Pfam" id="PF00672">
    <property type="entry name" value="HAMP"/>
    <property type="match status" value="1"/>
</dbReference>
<comment type="caution">
    <text evidence="14">The sequence shown here is derived from an EMBL/GenBank/DDBJ whole genome shotgun (WGS) entry which is preliminary data.</text>
</comment>
<dbReference type="InterPro" id="IPR013587">
    <property type="entry name" value="Nitrate/nitrite_sensing"/>
</dbReference>
<accession>A0ABS4Q5J4</accession>
<dbReference type="EMBL" id="JAGGMS010000001">
    <property type="protein sequence ID" value="MBP2186944.1"/>
    <property type="molecule type" value="Genomic_DNA"/>
</dbReference>
<keyword evidence="8 11" id="KW-1133">Transmembrane helix</keyword>
<keyword evidence="9" id="KW-0902">Two-component regulatory system</keyword>
<dbReference type="EC" id="2.7.13.3" evidence="3"/>
<evidence type="ECO:0000256" key="6">
    <source>
        <dbReference type="ARBA" id="ARBA00022692"/>
    </source>
</evidence>
<feature type="compositionally biased region" description="Basic and acidic residues" evidence="10">
    <location>
        <begin position="819"/>
        <end position="835"/>
    </location>
</feature>
<evidence type="ECO:0000313" key="15">
    <source>
        <dbReference type="Proteomes" id="UP000741013"/>
    </source>
</evidence>
<comment type="catalytic activity">
    <reaction evidence="1">
        <text>ATP + protein L-histidine = ADP + protein N-phospho-L-histidine.</text>
        <dbReference type="EC" id="2.7.13.3"/>
    </reaction>
</comment>
<evidence type="ECO:0000256" key="8">
    <source>
        <dbReference type="ARBA" id="ARBA00022989"/>
    </source>
</evidence>
<dbReference type="InterPro" id="IPR050428">
    <property type="entry name" value="TCS_sensor_his_kinase"/>
</dbReference>
<evidence type="ECO:0000256" key="5">
    <source>
        <dbReference type="ARBA" id="ARBA00022679"/>
    </source>
</evidence>
<feature type="compositionally biased region" description="Pro residues" evidence="10">
    <location>
        <begin position="757"/>
        <end position="771"/>
    </location>
</feature>
<feature type="compositionally biased region" description="Acidic residues" evidence="10">
    <location>
        <begin position="634"/>
        <end position="643"/>
    </location>
</feature>
<dbReference type="SMART" id="SM00387">
    <property type="entry name" value="HATPase_c"/>
    <property type="match status" value="1"/>
</dbReference>